<feature type="domain" description="Peptide methionine sulphoxide reductase MsrA" evidence="5">
    <location>
        <begin position="80"/>
        <end position="229"/>
    </location>
</feature>
<dbReference type="AlphaFoldDB" id="V5WGL4"/>
<dbReference type="InterPro" id="IPR002569">
    <property type="entry name" value="Met_Sox_Rdtase_MsrA_dom"/>
</dbReference>
<comment type="catalytic activity">
    <reaction evidence="3 4">
        <text>[thioredoxin]-disulfide + L-methionine + H2O = L-methionine (S)-S-oxide + [thioredoxin]-dithiol</text>
        <dbReference type="Rhea" id="RHEA:19993"/>
        <dbReference type="Rhea" id="RHEA-COMP:10698"/>
        <dbReference type="Rhea" id="RHEA-COMP:10700"/>
        <dbReference type="ChEBI" id="CHEBI:15377"/>
        <dbReference type="ChEBI" id="CHEBI:29950"/>
        <dbReference type="ChEBI" id="CHEBI:50058"/>
        <dbReference type="ChEBI" id="CHEBI:57844"/>
        <dbReference type="ChEBI" id="CHEBI:58772"/>
        <dbReference type="EC" id="1.8.4.11"/>
    </reaction>
</comment>
<name>V5WGL4_9SPIO</name>
<evidence type="ECO:0000313" key="7">
    <source>
        <dbReference type="Proteomes" id="UP000018680"/>
    </source>
</evidence>
<evidence type="ECO:0000256" key="2">
    <source>
        <dbReference type="ARBA" id="ARBA00047806"/>
    </source>
</evidence>
<dbReference type="InterPro" id="IPR036509">
    <property type="entry name" value="Met_Sox_Rdtase_MsrA_sf"/>
</dbReference>
<organism evidence="6 7">
    <name type="scientific">Salinispira pacifica</name>
    <dbReference type="NCBI Taxonomy" id="1307761"/>
    <lineage>
        <taxon>Bacteria</taxon>
        <taxon>Pseudomonadati</taxon>
        <taxon>Spirochaetota</taxon>
        <taxon>Spirochaetia</taxon>
        <taxon>Spirochaetales</taxon>
        <taxon>Spirochaetaceae</taxon>
        <taxon>Salinispira</taxon>
    </lineage>
</organism>
<dbReference type="EMBL" id="CP006939">
    <property type="protein sequence ID" value="AHC14694.1"/>
    <property type="molecule type" value="Genomic_DNA"/>
</dbReference>
<dbReference type="NCBIfam" id="TIGR00401">
    <property type="entry name" value="msrA"/>
    <property type="match status" value="1"/>
</dbReference>
<proteinExistence type="inferred from homology"/>
<dbReference type="SUPFAM" id="SSF55068">
    <property type="entry name" value="Peptide methionine sulfoxide reductase"/>
    <property type="match status" value="1"/>
</dbReference>
<dbReference type="KEGG" id="slr:L21SP2_1293"/>
<dbReference type="Pfam" id="PF01625">
    <property type="entry name" value="PMSR"/>
    <property type="match status" value="1"/>
</dbReference>
<evidence type="ECO:0000256" key="1">
    <source>
        <dbReference type="ARBA" id="ARBA00023002"/>
    </source>
</evidence>
<dbReference type="HAMAP" id="MF_01401">
    <property type="entry name" value="MsrA"/>
    <property type="match status" value="1"/>
</dbReference>
<evidence type="ECO:0000313" key="6">
    <source>
        <dbReference type="EMBL" id="AHC14694.1"/>
    </source>
</evidence>
<dbReference type="GO" id="GO:0008113">
    <property type="term" value="F:peptide-methionine (S)-S-oxide reductase activity"/>
    <property type="evidence" value="ECO:0007669"/>
    <property type="project" value="UniProtKB-UniRule"/>
</dbReference>
<dbReference type="HOGENOM" id="CLU_031040_10_0_12"/>
<dbReference type="eggNOG" id="COG0225">
    <property type="taxonomic scope" value="Bacteria"/>
</dbReference>
<dbReference type="STRING" id="1307761.L21SP2_1293"/>
<dbReference type="Gene3D" id="3.30.1060.10">
    <property type="entry name" value="Peptide methionine sulphoxide reductase MsrA"/>
    <property type="match status" value="1"/>
</dbReference>
<evidence type="ECO:0000256" key="4">
    <source>
        <dbReference type="HAMAP-Rule" id="MF_01401"/>
    </source>
</evidence>
<feature type="active site" evidence="4">
    <location>
        <position position="86"/>
    </location>
</feature>
<keyword evidence="1 4" id="KW-0560">Oxidoreductase</keyword>
<dbReference type="PANTHER" id="PTHR43774">
    <property type="entry name" value="PEPTIDE METHIONINE SULFOXIDE REDUCTASE"/>
    <property type="match status" value="1"/>
</dbReference>
<protein>
    <recommendedName>
        <fullName evidence="4">Peptide methionine sulfoxide reductase MsrA</fullName>
        <shortName evidence="4">Protein-methionine-S-oxide reductase</shortName>
        <ecNumber evidence="4">1.8.4.11</ecNumber>
    </recommendedName>
    <alternativeName>
        <fullName evidence="4">Peptide-methionine (S)-S-oxide reductase</fullName>
        <shortName evidence="4">Peptide Met(O) reductase</shortName>
    </alternativeName>
</protein>
<evidence type="ECO:0000256" key="3">
    <source>
        <dbReference type="ARBA" id="ARBA00048782"/>
    </source>
</evidence>
<accession>V5WGL4</accession>
<dbReference type="Proteomes" id="UP000018680">
    <property type="component" value="Chromosome"/>
</dbReference>
<dbReference type="PANTHER" id="PTHR43774:SF1">
    <property type="entry name" value="PEPTIDE METHIONINE SULFOXIDE REDUCTASE MSRA 2"/>
    <property type="match status" value="1"/>
</dbReference>
<comment type="similarity">
    <text evidence="4">Belongs to the MsrA Met sulfoxide reductase family.</text>
</comment>
<keyword evidence="7" id="KW-1185">Reference proteome</keyword>
<dbReference type="PATRIC" id="fig|1307761.3.peg.1286"/>
<dbReference type="EC" id="1.8.4.11" evidence="4"/>
<evidence type="ECO:0000259" key="5">
    <source>
        <dbReference type="Pfam" id="PF01625"/>
    </source>
</evidence>
<gene>
    <name evidence="4" type="primary">msrA</name>
    <name evidence="6" type="ORF">L21SP2_1293</name>
</gene>
<comment type="function">
    <text evidence="4">Has an important function as a repair enzyme for proteins that have been inactivated by oxidation. Catalyzes the reversible oxidation-reduction of methionine sulfoxide in proteins to methionine.</text>
</comment>
<dbReference type="GO" id="GO:0033744">
    <property type="term" value="F:L-methionine:thioredoxin-disulfide S-oxidoreductase activity"/>
    <property type="evidence" value="ECO:0007669"/>
    <property type="project" value="RHEA"/>
</dbReference>
<comment type="catalytic activity">
    <reaction evidence="2 4">
        <text>L-methionyl-[protein] + [thioredoxin]-disulfide + H2O = L-methionyl-(S)-S-oxide-[protein] + [thioredoxin]-dithiol</text>
        <dbReference type="Rhea" id="RHEA:14217"/>
        <dbReference type="Rhea" id="RHEA-COMP:10698"/>
        <dbReference type="Rhea" id="RHEA-COMP:10700"/>
        <dbReference type="Rhea" id="RHEA-COMP:12313"/>
        <dbReference type="Rhea" id="RHEA-COMP:12315"/>
        <dbReference type="ChEBI" id="CHEBI:15377"/>
        <dbReference type="ChEBI" id="CHEBI:16044"/>
        <dbReference type="ChEBI" id="CHEBI:29950"/>
        <dbReference type="ChEBI" id="CHEBI:44120"/>
        <dbReference type="ChEBI" id="CHEBI:50058"/>
        <dbReference type="EC" id="1.8.4.11"/>
    </reaction>
</comment>
<reference evidence="6 7" key="1">
    <citation type="journal article" date="2015" name="Stand. Genomic Sci.">
        <title>Complete genome sequence and description of Salinispira pacifica gen. nov., sp. nov., a novel spirochaete isolated form a hypersaline microbial mat.</title>
        <authorList>
            <person name="Ben Hania W."/>
            <person name="Joseph M."/>
            <person name="Schumann P."/>
            <person name="Bunk B."/>
            <person name="Fiebig A."/>
            <person name="Sproer C."/>
            <person name="Klenk H.P."/>
            <person name="Fardeau M.L."/>
            <person name="Spring S."/>
        </authorList>
    </citation>
    <scope>NUCLEOTIDE SEQUENCE [LARGE SCALE GENOMIC DNA]</scope>
    <source>
        <strain evidence="6 7">L21-RPul-D2</strain>
    </source>
</reference>
<sequence length="255" mass="28689">MLFHGADLYINPEVNTMKNLSKKNHALFRLPRLMVIAVCLLLAPALFASGGEESRESDSGQHRAPEVDYMKDIPENHEIATLGGGCFWCVEAVYEPIEGVYGAVSGYAGGELENPSYQQISTGRTGHAEVVQLYYDPEKISYEQVLKLFFKAHNPTTPDRQGLDVGPQYRSIILTHDDSQAETARKVMKEAQEDWPDPIVTEIEPLTAFYPAEEYHQDFYEKNPNYGYCAAVIRPKMEKLGLEGEDKINVLELDL</sequence>